<feature type="transmembrane region" description="Helical" evidence="6">
    <location>
        <begin position="89"/>
        <end position="110"/>
    </location>
</feature>
<evidence type="ECO:0000256" key="1">
    <source>
        <dbReference type="ARBA" id="ARBA00004141"/>
    </source>
</evidence>
<feature type="transmembrane region" description="Helical" evidence="6">
    <location>
        <begin position="250"/>
        <end position="271"/>
    </location>
</feature>
<evidence type="ECO:0000313" key="9">
    <source>
        <dbReference type="Proteomes" id="UP000326939"/>
    </source>
</evidence>
<evidence type="ECO:0000259" key="7">
    <source>
        <dbReference type="Pfam" id="PF13906"/>
    </source>
</evidence>
<feature type="transmembrane region" description="Helical" evidence="6">
    <location>
        <begin position="208"/>
        <end position="230"/>
    </location>
</feature>
<dbReference type="AlphaFoldDB" id="A0A5N5L8K1"/>
<evidence type="ECO:0000313" key="8">
    <source>
        <dbReference type="EMBL" id="KAB5539104.1"/>
    </source>
</evidence>
<feature type="transmembrane region" description="Helical" evidence="6">
    <location>
        <begin position="57"/>
        <end position="77"/>
    </location>
</feature>
<feature type="transmembrane region" description="Helical" evidence="6">
    <location>
        <begin position="122"/>
        <end position="142"/>
    </location>
</feature>
<comment type="similarity">
    <text evidence="2">Belongs to the amino acid-polyamine-organocation (APC) superfamily. Cationic amino acid transporter (CAT) (TC 2.A.3.3) family.</text>
</comment>
<feature type="transmembrane region" description="Helical" evidence="6">
    <location>
        <begin position="292"/>
        <end position="316"/>
    </location>
</feature>
<feature type="transmembrane region" description="Helical" evidence="6">
    <location>
        <begin position="336"/>
        <end position="361"/>
    </location>
</feature>
<dbReference type="Pfam" id="PF13906">
    <property type="entry name" value="AA_permease_C"/>
    <property type="match status" value="1"/>
</dbReference>
<dbReference type="PANTHER" id="PTHR43243">
    <property type="entry name" value="INNER MEMBRANE TRANSPORTER YGJI-RELATED"/>
    <property type="match status" value="1"/>
</dbReference>
<feature type="transmembrane region" description="Helical" evidence="6">
    <location>
        <begin position="592"/>
        <end position="610"/>
    </location>
</feature>
<gene>
    <name evidence="8" type="ORF">DKX38_016637</name>
</gene>
<feature type="transmembrane region" description="Helical" evidence="6">
    <location>
        <begin position="534"/>
        <end position="552"/>
    </location>
</feature>
<dbReference type="PANTHER" id="PTHR43243:SF41">
    <property type="entry name" value="CATIONIC AMINO ACID TRANSPORTER 7, CHLOROPLASTIC"/>
    <property type="match status" value="1"/>
</dbReference>
<feature type="transmembrane region" description="Helical" evidence="6">
    <location>
        <begin position="472"/>
        <end position="493"/>
    </location>
</feature>
<dbReference type="InterPro" id="IPR029485">
    <property type="entry name" value="CAT_C"/>
</dbReference>
<accession>A0A5N5L8K1</accession>
<dbReference type="Gene3D" id="1.20.1740.10">
    <property type="entry name" value="Amino acid/polyamine transporter I"/>
    <property type="match status" value="1"/>
</dbReference>
<sequence length="646" mass="70167">MESRHGSSFSSLNSYLQALSQTPARLARRAGSVSTSYEEMSRVKARSGSDMKRTLRWYDLVGFGIGGMVGAGVFVTTGRASRVYAGPSVIISYAIAGLCALLSAFCYTEFAVDMPVAGGAFSYLRVTFGEFAAFLTGANLVMDYVMSNAAVARSFTAYLGSAIGISTSKWRLVVRGLPDGFNEIDVFAVLVVLVITLIICYSTRESSLVNMVLTALHILFIGFVILMGFWKGDWKNFTEPANPENPSGFFPFGAPGVFNGAAMVYLSYIGYDAVSTLAEEVHNPVKNIPIGVSGSVIIVTVLYCLMAASMSMLLPYDMIDADAPFSAAFRGKSGGWKWVSHVMGMGASLGILTSLLVAMVGQARYMCVIGRSSVIPAWFARVHPKTSTPVNASVFLVCKIGQMFCPVRDRGKVHPKVVSLMGNPYEELALCLVVFWTPLSWMDHHLAKLGCLCSVERIFTAAIALFTDLNVLLDLVSIGTLFVFYMVANAVVYRRYVAIGTTNPWPTLAFLCSFSFTSTLFTLIWHFMPQGKGKALMLGACAVIAIAITQLFRCLVPQARKPEFWGVPLMPWIPCVSIFLNIFLLGSLGGPSYVRFVFFSALAVLVYVLYSVHASFDAEAEGSLGLKNGEMMKESGESDQDPSFKV</sequence>
<evidence type="ECO:0000256" key="6">
    <source>
        <dbReference type="SAM" id="Phobius"/>
    </source>
</evidence>
<evidence type="ECO:0000256" key="2">
    <source>
        <dbReference type="ARBA" id="ARBA00008572"/>
    </source>
</evidence>
<protein>
    <recommendedName>
        <fullName evidence="7">Cationic amino acid transporter C-terminal domain-containing protein</fullName>
    </recommendedName>
</protein>
<feature type="transmembrane region" description="Helical" evidence="6">
    <location>
        <begin position="564"/>
        <end position="586"/>
    </location>
</feature>
<evidence type="ECO:0000256" key="5">
    <source>
        <dbReference type="ARBA" id="ARBA00023136"/>
    </source>
</evidence>
<keyword evidence="9" id="KW-1185">Reference proteome</keyword>
<organism evidence="8 9">
    <name type="scientific">Salix brachista</name>
    <dbReference type="NCBI Taxonomy" id="2182728"/>
    <lineage>
        <taxon>Eukaryota</taxon>
        <taxon>Viridiplantae</taxon>
        <taxon>Streptophyta</taxon>
        <taxon>Embryophyta</taxon>
        <taxon>Tracheophyta</taxon>
        <taxon>Spermatophyta</taxon>
        <taxon>Magnoliopsida</taxon>
        <taxon>eudicotyledons</taxon>
        <taxon>Gunneridae</taxon>
        <taxon>Pentapetalae</taxon>
        <taxon>rosids</taxon>
        <taxon>fabids</taxon>
        <taxon>Malpighiales</taxon>
        <taxon>Salicaceae</taxon>
        <taxon>Saliceae</taxon>
        <taxon>Salix</taxon>
    </lineage>
</organism>
<keyword evidence="3 6" id="KW-0812">Transmembrane</keyword>
<dbReference type="EMBL" id="VDCV01000010">
    <property type="protein sequence ID" value="KAB5539104.1"/>
    <property type="molecule type" value="Genomic_DNA"/>
</dbReference>
<dbReference type="Proteomes" id="UP000326939">
    <property type="component" value="Chromosome 10"/>
</dbReference>
<dbReference type="GO" id="GO:0005886">
    <property type="term" value="C:plasma membrane"/>
    <property type="evidence" value="ECO:0007669"/>
    <property type="project" value="TreeGrafter"/>
</dbReference>
<feature type="transmembrane region" description="Helical" evidence="6">
    <location>
        <begin position="505"/>
        <end position="528"/>
    </location>
</feature>
<keyword evidence="5 6" id="KW-0472">Membrane</keyword>
<evidence type="ECO:0000256" key="3">
    <source>
        <dbReference type="ARBA" id="ARBA00022692"/>
    </source>
</evidence>
<reference evidence="9" key="1">
    <citation type="journal article" date="2019" name="Gigascience">
        <title>De novo genome assembly of the endangered Acer yangbiense, a plant species with extremely small populations endemic to Yunnan Province, China.</title>
        <authorList>
            <person name="Yang J."/>
            <person name="Wariss H.M."/>
            <person name="Tao L."/>
            <person name="Zhang R."/>
            <person name="Yun Q."/>
            <person name="Hollingsworth P."/>
            <person name="Dao Z."/>
            <person name="Luo G."/>
            <person name="Guo H."/>
            <person name="Ma Y."/>
            <person name="Sun W."/>
        </authorList>
    </citation>
    <scope>NUCLEOTIDE SEQUENCE [LARGE SCALE GENOMIC DNA]</scope>
    <source>
        <strain evidence="9">cv. br00</strain>
    </source>
</reference>
<dbReference type="GO" id="GO:0015171">
    <property type="term" value="F:amino acid transmembrane transporter activity"/>
    <property type="evidence" value="ECO:0007669"/>
    <property type="project" value="TreeGrafter"/>
</dbReference>
<comment type="subcellular location">
    <subcellularLocation>
        <location evidence="1">Membrane</location>
        <topology evidence="1">Multi-pass membrane protein</topology>
    </subcellularLocation>
</comment>
<feature type="domain" description="Cationic amino acid transporter C-terminal" evidence="7">
    <location>
        <begin position="565"/>
        <end position="615"/>
    </location>
</feature>
<dbReference type="InterPro" id="IPR002293">
    <property type="entry name" value="AA/rel_permease1"/>
</dbReference>
<name>A0A5N5L8K1_9ROSI</name>
<evidence type="ECO:0000256" key="4">
    <source>
        <dbReference type="ARBA" id="ARBA00022989"/>
    </source>
</evidence>
<dbReference type="Pfam" id="PF13520">
    <property type="entry name" value="AA_permease_2"/>
    <property type="match status" value="1"/>
</dbReference>
<feature type="transmembrane region" description="Helical" evidence="6">
    <location>
        <begin position="184"/>
        <end position="201"/>
    </location>
</feature>
<keyword evidence="4 6" id="KW-1133">Transmembrane helix</keyword>
<proteinExistence type="inferred from homology"/>
<feature type="transmembrane region" description="Helical" evidence="6">
    <location>
        <begin position="154"/>
        <end position="172"/>
    </location>
</feature>
<comment type="caution">
    <text evidence="8">The sequence shown here is derived from an EMBL/GenBank/DDBJ whole genome shotgun (WGS) entry which is preliminary data.</text>
</comment>